<feature type="compositionally biased region" description="Polar residues" evidence="1">
    <location>
        <begin position="26"/>
        <end position="37"/>
    </location>
</feature>
<accession>A0A285VEH2</accession>
<gene>
    <name evidence="2" type="ORF">SAMN05660748_3663</name>
</gene>
<protein>
    <submittedName>
        <fullName evidence="2">Uncharacterized protein</fullName>
    </submittedName>
</protein>
<dbReference type="Proteomes" id="UP000219435">
    <property type="component" value="Unassembled WGS sequence"/>
</dbReference>
<sequence>MTAQTRAKATAKSESPAQEPDEPGQTHAQATAASESPAQEPDGTGGVAGDKTALDKAAHLSQEVLKSVEAGQRAAIEAVRKFVDTVDEMLPVAGDRPSRRETVIDGALEMADKLVATQYDFLRNVVRSAESSLSERGAAKK</sequence>
<evidence type="ECO:0000313" key="3">
    <source>
        <dbReference type="Proteomes" id="UP000219435"/>
    </source>
</evidence>
<name>A0A285VEH2_9ACTN</name>
<organism evidence="2 3">
    <name type="scientific">Blastococcus aggregatus</name>
    <dbReference type="NCBI Taxonomy" id="38502"/>
    <lineage>
        <taxon>Bacteria</taxon>
        <taxon>Bacillati</taxon>
        <taxon>Actinomycetota</taxon>
        <taxon>Actinomycetes</taxon>
        <taxon>Geodermatophilales</taxon>
        <taxon>Geodermatophilaceae</taxon>
        <taxon>Blastococcus</taxon>
    </lineage>
</organism>
<reference evidence="3" key="1">
    <citation type="submission" date="2017-08" db="EMBL/GenBank/DDBJ databases">
        <authorList>
            <person name="Varghese N."/>
            <person name="Submissions S."/>
        </authorList>
    </citation>
    <scope>NUCLEOTIDE SEQUENCE [LARGE SCALE GENOMIC DNA]</scope>
    <source>
        <strain evidence="3">DSM 4725</strain>
    </source>
</reference>
<keyword evidence="3" id="KW-1185">Reference proteome</keyword>
<dbReference type="EMBL" id="OBQI01000005">
    <property type="protein sequence ID" value="SOC50901.1"/>
    <property type="molecule type" value="Genomic_DNA"/>
</dbReference>
<feature type="region of interest" description="Disordered" evidence="1">
    <location>
        <begin position="1"/>
        <end position="55"/>
    </location>
</feature>
<feature type="compositionally biased region" description="Polar residues" evidence="1">
    <location>
        <begin position="1"/>
        <end position="16"/>
    </location>
</feature>
<proteinExistence type="predicted"/>
<evidence type="ECO:0000313" key="2">
    <source>
        <dbReference type="EMBL" id="SOC50901.1"/>
    </source>
</evidence>
<dbReference type="AlphaFoldDB" id="A0A285VEH2"/>
<evidence type="ECO:0000256" key="1">
    <source>
        <dbReference type="SAM" id="MobiDB-lite"/>
    </source>
</evidence>
<dbReference type="RefSeq" id="WP_217991649.1">
    <property type="nucleotide sequence ID" value="NZ_OBQI01000005.1"/>
</dbReference>